<evidence type="ECO:0000313" key="1">
    <source>
        <dbReference type="EMBL" id="QEM41953.1"/>
    </source>
</evidence>
<dbReference type="Proteomes" id="UP000322144">
    <property type="component" value="Segment"/>
</dbReference>
<dbReference type="SUPFAM" id="SSF52218">
    <property type="entry name" value="Flavoproteins"/>
    <property type="match status" value="1"/>
</dbReference>
<sequence length="160" mass="18021">MVKVVVIKGSPKFGKIELSEKYYAEVTSFLKDLGCEVIVRDVSEMYAWEADAKLYVAHGRACRLAAEHNATASDVPFLEFGSLNGIIHPIDKAWQEGSRQGLPPDEHFEFIPEQKEVLGRLVHDLMAPTPTISGIQTLRNLEVRRQGRRQNISGFNVRRS</sequence>
<reference evidence="1 2" key="1">
    <citation type="submission" date="2019-06" db="EMBL/GenBank/DDBJ databases">
        <title>A distant relative of Phikzvirus genus phages from a therapeutic phage collection.</title>
        <authorList>
            <person name="Hejnowicz M.S."/>
            <person name="Dabrowski K."/>
            <person name="Gawor J."/>
            <person name="Weber-Dabrowska B."/>
            <person name="Gromadka R."/>
            <person name="Lobocka M.B."/>
        </authorList>
    </citation>
    <scope>NUCLEOTIDE SEQUENCE [LARGE SCALE GENOMIC DNA]</scope>
</reference>
<dbReference type="KEGG" id="vg:77936974"/>
<protein>
    <submittedName>
        <fullName evidence="1">Uncharacterized protein</fullName>
    </submittedName>
</protein>
<organism evidence="1 2">
    <name type="scientific">Pseudomonas phage vB_PaeM_PS119XW</name>
    <dbReference type="NCBI Taxonomy" id="2601632"/>
    <lineage>
        <taxon>Viruses</taxon>
        <taxon>Duplodnaviria</taxon>
        <taxon>Heunggongvirae</taxon>
        <taxon>Uroviricota</taxon>
        <taxon>Caudoviricetes</taxon>
        <taxon>Chimalliviridae</taxon>
        <taxon>Pawinskivirus</taxon>
        <taxon>Pawinskivirus PS119XW</taxon>
    </lineage>
</organism>
<dbReference type="InterPro" id="IPR029039">
    <property type="entry name" value="Flavoprotein-like_sf"/>
</dbReference>
<dbReference type="EMBL" id="MN103543">
    <property type="protein sequence ID" value="QEM41953.1"/>
    <property type="molecule type" value="Genomic_DNA"/>
</dbReference>
<evidence type="ECO:0000313" key="2">
    <source>
        <dbReference type="Proteomes" id="UP000322144"/>
    </source>
</evidence>
<keyword evidence="2" id="KW-1185">Reference proteome</keyword>
<accession>A0A5C1K8V0</accession>
<dbReference type="GeneID" id="77936974"/>
<name>A0A5C1K8V0_9CAUD</name>
<dbReference type="RefSeq" id="YP_010660964.1">
    <property type="nucleotide sequence ID" value="NC_070882.1"/>
</dbReference>
<proteinExistence type="predicted"/>